<name>A0A1X3FQU9_9BRAD</name>
<evidence type="ECO:0000313" key="2">
    <source>
        <dbReference type="Proteomes" id="UP000193553"/>
    </source>
</evidence>
<dbReference type="AlphaFoldDB" id="A0A1X3FQU9"/>
<reference evidence="1 2" key="1">
    <citation type="submission" date="2017-03" db="EMBL/GenBank/DDBJ databases">
        <title>Whole genome sequences of fourteen strains of Bradyrhizobium canariense and one strain of Bradyrhizobium japonicum isolated from Lupinus (Papilionoideae: Genisteae) species in Algeria.</title>
        <authorList>
            <person name="Crovadore J."/>
            <person name="Chekireb D."/>
            <person name="Brachmann A."/>
            <person name="Chablais R."/>
            <person name="Cochard B."/>
            <person name="Lefort F."/>
        </authorList>
    </citation>
    <scope>NUCLEOTIDE SEQUENCE [LARGE SCALE GENOMIC DNA]</scope>
    <source>
        <strain evidence="1 2">UBMA195</strain>
    </source>
</reference>
<evidence type="ECO:0000313" key="1">
    <source>
        <dbReference type="EMBL" id="OSJ06185.1"/>
    </source>
</evidence>
<accession>A0A1X3FQU9</accession>
<comment type="caution">
    <text evidence="1">The sequence shown here is derived from an EMBL/GenBank/DDBJ whole genome shotgun (WGS) entry which is preliminary data.</text>
</comment>
<proteinExistence type="predicted"/>
<dbReference type="EMBL" id="NAFI01000180">
    <property type="protein sequence ID" value="OSJ06185.1"/>
    <property type="molecule type" value="Genomic_DNA"/>
</dbReference>
<protein>
    <recommendedName>
        <fullName evidence="3">MFS transporter</fullName>
    </recommendedName>
</protein>
<dbReference type="SUPFAM" id="SSF103473">
    <property type="entry name" value="MFS general substrate transporter"/>
    <property type="match status" value="1"/>
</dbReference>
<dbReference type="Proteomes" id="UP000193553">
    <property type="component" value="Unassembled WGS sequence"/>
</dbReference>
<gene>
    <name evidence="1" type="ORF">BSZ18_23925</name>
</gene>
<evidence type="ECO:0008006" key="3">
    <source>
        <dbReference type="Google" id="ProtNLM"/>
    </source>
</evidence>
<sequence>MFRMTPKVLLRGAGLASVGSVLIALSPDYATAIVGYALSSLGFALARPGFIVGASLSVSTEEQARAAGAIGW</sequence>
<dbReference type="InterPro" id="IPR036259">
    <property type="entry name" value="MFS_trans_sf"/>
</dbReference>
<organism evidence="1 2">
    <name type="scientific">Bradyrhizobium canariense</name>
    <dbReference type="NCBI Taxonomy" id="255045"/>
    <lineage>
        <taxon>Bacteria</taxon>
        <taxon>Pseudomonadati</taxon>
        <taxon>Pseudomonadota</taxon>
        <taxon>Alphaproteobacteria</taxon>
        <taxon>Hyphomicrobiales</taxon>
        <taxon>Nitrobacteraceae</taxon>
        <taxon>Bradyrhizobium</taxon>
    </lineage>
</organism>